<feature type="region of interest" description="Disordered" evidence="1">
    <location>
        <begin position="257"/>
        <end position="285"/>
    </location>
</feature>
<comment type="caution">
    <text evidence="4">The sequence shown here is derived from an EMBL/GenBank/DDBJ whole genome shotgun (WGS) entry which is preliminary data.</text>
</comment>
<dbReference type="Pfam" id="PF20052">
    <property type="entry name" value="GAP1-C"/>
    <property type="match status" value="1"/>
</dbReference>
<evidence type="ECO:0000259" key="2">
    <source>
        <dbReference type="Pfam" id="PF20014"/>
    </source>
</evidence>
<evidence type="ECO:0000313" key="5">
    <source>
        <dbReference type="Proteomes" id="UP001500016"/>
    </source>
</evidence>
<evidence type="ECO:0000259" key="3">
    <source>
        <dbReference type="Pfam" id="PF20052"/>
    </source>
</evidence>
<feature type="domain" description="GTPase-associated protein 1 middle" evidence="2">
    <location>
        <begin position="134"/>
        <end position="224"/>
    </location>
</feature>
<sequence>MGDRRRWLRYVIRGGPGEWRAEPADPQDPEQASGELWERARPLVAVSHPWGSGDPGRSLSYGRLPDGTGLLCSAGTVREGGTEQRRVDALHLPEGDEGLRDVWPIDAWRSRGWETAADAEVPPPEGEFTHETLVAFAREHRDRVAPFLADVRKLFEDRAGRQIVLVEAEQETVARWIALACASLSDEYARALTFVTRTAQPYEAPQQILGIGPEAEFDREDAELLQHLYRVHDGLGGTGSPPADDMWAKAMAWRWTEGTPPRRPEKGEPFGLDGPLAEGELPSPDNDMWQALADAPEEHPELVRMLTRHARELPLPVGDEPPPVDGLDRLDALIRIRARIADEVPAAELRPFTAELARRRLAWACRGDLPLDRRVLTGLPLDDAARRALYQEFVGAVEDAMHGRLSGTKGPWADAFDLGLHLGGDESPLAREGAKGITEALISQHEELAGPAVEVLERLDSPVVDRLTLQRLAARAAEDARVLPWVVGSPAAGRWLRSRNLSEVPLPVRVAVRAADLRATPERPEGAELFVALARALGPGGRIADAATLNEVWAAAAMPHGQLDPAQAPRLLEACPARLFVETGRGPLFGTWLNRPPEFSRTLLDFATAVRGDPQLPPLGRDMAELLATTAELTVGAVDVARAVARTEVLWPSVGPLQSHVEQAVLTVFARALADADLTAQGARGAYRFLTQETREELLRPYGEAVQARYGTDERLRALAREPQRVASLFLTWHPRTPGDRPEWRAVAETLLHNILGAAVQRMYERDVALATSWVYQCEPREKEAWAQWSYQRRGR</sequence>
<organism evidence="4 5">
    <name type="scientific">Streptomyces albiaxialis</name>
    <dbReference type="NCBI Taxonomy" id="329523"/>
    <lineage>
        <taxon>Bacteria</taxon>
        <taxon>Bacillati</taxon>
        <taxon>Actinomycetota</taxon>
        <taxon>Actinomycetes</taxon>
        <taxon>Kitasatosporales</taxon>
        <taxon>Streptomycetaceae</taxon>
        <taxon>Streptomyces</taxon>
    </lineage>
</organism>
<name>A0ABN2W3T3_9ACTN</name>
<dbReference type="Pfam" id="PF20014">
    <property type="entry name" value="GAP1-M"/>
    <property type="match status" value="1"/>
</dbReference>
<dbReference type="Proteomes" id="UP001500016">
    <property type="component" value="Unassembled WGS sequence"/>
</dbReference>
<keyword evidence="5" id="KW-1185">Reference proteome</keyword>
<feature type="domain" description="GTPase-associated protein 1-like C-terminal" evidence="3">
    <location>
        <begin position="291"/>
        <end position="786"/>
    </location>
</feature>
<dbReference type="RefSeq" id="WP_344530398.1">
    <property type="nucleotide sequence ID" value="NZ_BAAAPE010000011.1"/>
</dbReference>
<proteinExistence type="predicted"/>
<feature type="region of interest" description="Disordered" evidence="1">
    <location>
        <begin position="16"/>
        <end position="36"/>
    </location>
</feature>
<dbReference type="InterPro" id="IPR049532">
    <property type="entry name" value="GAP1-like_C"/>
</dbReference>
<accession>A0ABN2W3T3</accession>
<protein>
    <submittedName>
        <fullName evidence="4">Uncharacterized protein</fullName>
    </submittedName>
</protein>
<gene>
    <name evidence="4" type="ORF">GCM10009801_41910</name>
</gene>
<evidence type="ECO:0000313" key="4">
    <source>
        <dbReference type="EMBL" id="GAA2082286.1"/>
    </source>
</evidence>
<evidence type="ECO:0000256" key="1">
    <source>
        <dbReference type="SAM" id="MobiDB-lite"/>
    </source>
</evidence>
<reference evidence="4 5" key="1">
    <citation type="journal article" date="2019" name="Int. J. Syst. Evol. Microbiol.">
        <title>The Global Catalogue of Microorganisms (GCM) 10K type strain sequencing project: providing services to taxonomists for standard genome sequencing and annotation.</title>
        <authorList>
            <consortium name="The Broad Institute Genomics Platform"/>
            <consortium name="The Broad Institute Genome Sequencing Center for Infectious Disease"/>
            <person name="Wu L."/>
            <person name="Ma J."/>
        </authorList>
    </citation>
    <scope>NUCLEOTIDE SEQUENCE [LARGE SCALE GENOMIC DNA]</scope>
    <source>
        <strain evidence="4 5">JCM 15478</strain>
    </source>
</reference>
<dbReference type="EMBL" id="BAAAPE010000011">
    <property type="protein sequence ID" value="GAA2082286.1"/>
    <property type="molecule type" value="Genomic_DNA"/>
</dbReference>
<dbReference type="InterPro" id="IPR045401">
    <property type="entry name" value="GAP1-M"/>
</dbReference>